<dbReference type="PROSITE" id="PS50968">
    <property type="entry name" value="BIOTINYL_LIPOYL"/>
    <property type="match status" value="1"/>
</dbReference>
<dbReference type="Pfam" id="PF00364">
    <property type="entry name" value="Biotin_lipoyl"/>
    <property type="match status" value="1"/>
</dbReference>
<evidence type="ECO:0000256" key="4">
    <source>
        <dbReference type="RuleBase" id="RU003423"/>
    </source>
</evidence>
<dbReference type="InterPro" id="IPR000089">
    <property type="entry name" value="Biotin_lipoyl"/>
</dbReference>
<dbReference type="InterPro" id="IPR023213">
    <property type="entry name" value="CAT-like_dom_sf"/>
</dbReference>
<protein>
    <recommendedName>
        <fullName evidence="4">Dihydrolipoamide acetyltransferase component of pyruvate dehydrogenase complex</fullName>
        <ecNumber evidence="4">2.3.1.-</ecNumber>
    </recommendedName>
</protein>
<accession>A0ABQ9G1W2</accession>
<keyword evidence="4" id="KW-0808">Transferase</keyword>
<keyword evidence="2 4" id="KW-0450">Lipoyl</keyword>
<dbReference type="Gene3D" id="2.40.50.100">
    <property type="match status" value="1"/>
</dbReference>
<feature type="region of interest" description="Disordered" evidence="5">
    <location>
        <begin position="165"/>
        <end position="214"/>
    </location>
</feature>
<name>A0ABQ9G1W2_TEGGR</name>
<dbReference type="CDD" id="cd06849">
    <property type="entry name" value="lipoyl_domain"/>
    <property type="match status" value="1"/>
</dbReference>
<dbReference type="Proteomes" id="UP001217089">
    <property type="component" value="Unassembled WGS sequence"/>
</dbReference>
<reference evidence="7 8" key="1">
    <citation type="submission" date="2022-12" db="EMBL/GenBank/DDBJ databases">
        <title>Chromosome-level genome of Tegillarca granosa.</title>
        <authorList>
            <person name="Kim J."/>
        </authorList>
    </citation>
    <scope>NUCLEOTIDE SEQUENCE [LARGE SCALE GENOMIC DNA]</scope>
    <source>
        <strain evidence="7">Teg-2019</strain>
        <tissue evidence="7">Adductor muscle</tissue>
    </source>
</reference>
<dbReference type="InterPro" id="IPR045257">
    <property type="entry name" value="E2/Pdx1"/>
</dbReference>
<gene>
    <name evidence="7" type="ORF">KUTeg_000416</name>
</gene>
<feature type="compositionally biased region" description="Pro residues" evidence="5">
    <location>
        <begin position="183"/>
        <end position="213"/>
    </location>
</feature>
<dbReference type="EC" id="2.3.1.-" evidence="4"/>
<organism evidence="7 8">
    <name type="scientific">Tegillarca granosa</name>
    <name type="common">Malaysian cockle</name>
    <name type="synonym">Anadara granosa</name>
    <dbReference type="NCBI Taxonomy" id="220873"/>
    <lineage>
        <taxon>Eukaryota</taxon>
        <taxon>Metazoa</taxon>
        <taxon>Spiralia</taxon>
        <taxon>Lophotrochozoa</taxon>
        <taxon>Mollusca</taxon>
        <taxon>Bivalvia</taxon>
        <taxon>Autobranchia</taxon>
        <taxon>Pteriomorphia</taxon>
        <taxon>Arcoida</taxon>
        <taxon>Arcoidea</taxon>
        <taxon>Arcidae</taxon>
        <taxon>Tegillarca</taxon>
    </lineage>
</organism>
<comment type="caution">
    <text evidence="7">The sequence shown here is derived from an EMBL/GenBank/DDBJ whole genome shotgun (WGS) entry which is preliminary data.</text>
</comment>
<dbReference type="InterPro" id="IPR011053">
    <property type="entry name" value="Single_hybrid_motif"/>
</dbReference>
<feature type="domain" description="Lipoyl-binding" evidence="6">
    <location>
        <begin position="78"/>
        <end position="154"/>
    </location>
</feature>
<dbReference type="SUPFAM" id="SSF51230">
    <property type="entry name" value="Single hybrid motif"/>
    <property type="match status" value="1"/>
</dbReference>
<dbReference type="PROSITE" id="PS00189">
    <property type="entry name" value="LIPOYL"/>
    <property type="match status" value="1"/>
</dbReference>
<dbReference type="Gene3D" id="3.30.559.10">
    <property type="entry name" value="Chloramphenicol acetyltransferase-like domain"/>
    <property type="match status" value="1"/>
</dbReference>
<evidence type="ECO:0000313" key="8">
    <source>
        <dbReference type="Proteomes" id="UP001217089"/>
    </source>
</evidence>
<proteinExistence type="inferred from homology"/>
<evidence type="ECO:0000256" key="1">
    <source>
        <dbReference type="ARBA" id="ARBA00007317"/>
    </source>
</evidence>
<dbReference type="InterPro" id="IPR003016">
    <property type="entry name" value="2-oxoA_DH_lipoyl-BS"/>
</dbReference>
<keyword evidence="4" id="KW-0012">Acyltransferase</keyword>
<dbReference type="EMBL" id="JARBDR010000018">
    <property type="protein sequence ID" value="KAJ8321945.1"/>
    <property type="molecule type" value="Genomic_DNA"/>
</dbReference>
<evidence type="ECO:0000256" key="2">
    <source>
        <dbReference type="ARBA" id="ARBA00022823"/>
    </source>
</evidence>
<dbReference type="PANTHER" id="PTHR23151">
    <property type="entry name" value="DIHYDROLIPOAMIDE ACETYL/SUCCINYL-TRANSFERASE-RELATED"/>
    <property type="match status" value="1"/>
</dbReference>
<evidence type="ECO:0000256" key="5">
    <source>
        <dbReference type="SAM" id="MobiDB-lite"/>
    </source>
</evidence>
<dbReference type="InterPro" id="IPR012340">
    <property type="entry name" value="NA-bd_OB-fold"/>
</dbReference>
<dbReference type="Pfam" id="PF00198">
    <property type="entry name" value="2-oxoacid_dh"/>
    <property type="match status" value="1"/>
</dbReference>
<comment type="cofactor">
    <cofactor evidence="4">
        <name>(R)-lipoate</name>
        <dbReference type="ChEBI" id="CHEBI:83088"/>
    </cofactor>
</comment>
<keyword evidence="8" id="KW-1185">Reference proteome</keyword>
<comment type="similarity">
    <text evidence="1 4">Belongs to the 2-oxoacid dehydrogenase family.</text>
</comment>
<evidence type="ECO:0000313" key="7">
    <source>
        <dbReference type="EMBL" id="KAJ8321945.1"/>
    </source>
</evidence>
<dbReference type="Gene3D" id="2.40.50.140">
    <property type="entry name" value="Nucleic acid-binding proteins"/>
    <property type="match status" value="1"/>
</dbReference>
<sequence>MELTLGTSAHPLIMFRPPRFVRILTRCRKTSTEIVRPISSITHKLHRHCTAHPGFRNQRFCPQVWEARRFYSSEYPDCFKVVLPALSPTMEMGTIVKWEKKEGDKISEGDLLAEIETDKATMGFESSEEGYLAKIMIPEGSKDVPIGKLLCIIVESEADIAAFKDYTPQPGDDQFPGGKPADSGPPQPAAAAPPPPPPPPPPPKPAAAPPAPAAQPVAAAAPAVAPSGGKILATPYAKTLAAEKGIDLSMMNTVTLEDLMSDLESNSSHSSQQKSLKITVTARSSNIIQYRNAKGENRECLMVAVADQTRSAKLFIYEPKFFERFVVGKTVILKNFIIKPDEIVVTRNSRVYPTLEMEIPDDIKMIAEQIIHPPIPAVQPIREALISPVQTKVSVMGKIVQTIAKRLLESKQTIPHYYLTIDVNVDNVIQLRKELNEILSKDNIKLSVNDFIIKASALSCRKVPEANSSWMDSFVRQYNTVDVNVAVATSSGLITPIVFRADSKGLSSINQDVVALAAKAREGKLQPQEFQGGTFTISNLGMYGIKSFSAVINPPQACILAVGGADKRLVVDEDTDLGYRSANMMSVTLSCDHRVVDGAVGAQWLAEFKKFMEKPERMLL</sequence>
<evidence type="ECO:0000259" key="6">
    <source>
        <dbReference type="PROSITE" id="PS50968"/>
    </source>
</evidence>
<dbReference type="PANTHER" id="PTHR23151:SF90">
    <property type="entry name" value="DIHYDROLIPOYLLYSINE-RESIDUE ACETYLTRANSFERASE COMPONENT OF PYRUVATE DEHYDROGENASE COMPLEX, MITOCHONDRIAL-RELATED"/>
    <property type="match status" value="1"/>
</dbReference>
<dbReference type="SUPFAM" id="SSF52777">
    <property type="entry name" value="CoA-dependent acyltransferases"/>
    <property type="match status" value="1"/>
</dbReference>
<dbReference type="InterPro" id="IPR001078">
    <property type="entry name" value="2-oxoacid_DH_actylTfrase"/>
</dbReference>
<evidence type="ECO:0000256" key="3">
    <source>
        <dbReference type="ARBA" id="ARBA00022946"/>
    </source>
</evidence>
<keyword evidence="3" id="KW-0809">Transit peptide</keyword>
<dbReference type="SUPFAM" id="SSF101447">
    <property type="entry name" value="Formin homology 2 domain (FH2 domain)"/>
    <property type="match status" value="1"/>
</dbReference>